<feature type="compositionally biased region" description="Gly residues" evidence="1">
    <location>
        <begin position="166"/>
        <end position="177"/>
    </location>
</feature>
<feature type="chain" id="PRO_5045240410" evidence="2">
    <location>
        <begin position="26"/>
        <end position="234"/>
    </location>
</feature>
<evidence type="ECO:0000256" key="2">
    <source>
        <dbReference type="SAM" id="SignalP"/>
    </source>
</evidence>
<dbReference type="Proteomes" id="UP001501323">
    <property type="component" value="Unassembled WGS sequence"/>
</dbReference>
<organism evidence="3 4">
    <name type="scientific">Luteimonas vadosa</name>
    <dbReference type="NCBI Taxonomy" id="1165507"/>
    <lineage>
        <taxon>Bacteria</taxon>
        <taxon>Pseudomonadati</taxon>
        <taxon>Pseudomonadota</taxon>
        <taxon>Gammaproteobacteria</taxon>
        <taxon>Lysobacterales</taxon>
        <taxon>Lysobacteraceae</taxon>
        <taxon>Luteimonas</taxon>
    </lineage>
</organism>
<name>A0ABP9DSI5_9GAMM</name>
<dbReference type="EMBL" id="BAABJY010000001">
    <property type="protein sequence ID" value="GAA4854615.1"/>
    <property type="molecule type" value="Genomic_DNA"/>
</dbReference>
<accession>A0ABP9DSI5</accession>
<protein>
    <submittedName>
        <fullName evidence="3">Uncharacterized protein</fullName>
    </submittedName>
</protein>
<reference evidence="4" key="1">
    <citation type="journal article" date="2019" name="Int. J. Syst. Evol. Microbiol.">
        <title>The Global Catalogue of Microorganisms (GCM) 10K type strain sequencing project: providing services to taxonomists for standard genome sequencing and annotation.</title>
        <authorList>
            <consortium name="The Broad Institute Genomics Platform"/>
            <consortium name="The Broad Institute Genome Sequencing Center for Infectious Disease"/>
            <person name="Wu L."/>
            <person name="Ma J."/>
        </authorList>
    </citation>
    <scope>NUCLEOTIDE SEQUENCE [LARGE SCALE GENOMIC DNA]</scope>
    <source>
        <strain evidence="4">JCM 18392</strain>
    </source>
</reference>
<comment type="caution">
    <text evidence="3">The sequence shown here is derived from an EMBL/GenBank/DDBJ whole genome shotgun (WGS) entry which is preliminary data.</text>
</comment>
<feature type="compositionally biased region" description="Basic and acidic residues" evidence="1">
    <location>
        <begin position="214"/>
        <end position="225"/>
    </location>
</feature>
<keyword evidence="2" id="KW-0732">Signal</keyword>
<gene>
    <name evidence="3" type="ORF">GCM10023332_02660</name>
</gene>
<proteinExistence type="predicted"/>
<feature type="region of interest" description="Disordered" evidence="1">
    <location>
        <begin position="159"/>
        <end position="234"/>
    </location>
</feature>
<keyword evidence="4" id="KW-1185">Reference proteome</keyword>
<evidence type="ECO:0000313" key="3">
    <source>
        <dbReference type="EMBL" id="GAA4854615.1"/>
    </source>
</evidence>
<feature type="compositionally biased region" description="Basic and acidic residues" evidence="1">
    <location>
        <begin position="185"/>
        <end position="200"/>
    </location>
</feature>
<feature type="signal peptide" evidence="2">
    <location>
        <begin position="1"/>
        <end position="25"/>
    </location>
</feature>
<evidence type="ECO:0000313" key="4">
    <source>
        <dbReference type="Proteomes" id="UP001501323"/>
    </source>
</evidence>
<sequence>MRRFPLATLTLALGLGVGLAGAVQAQTIGYNIRTGDVWVDNRLGEINDYGYRYREPFVDELTAYYGAPRPLVLDLLDRRNWAPADVYYACAIARTLRMPCQDIVHEYERNPGQGWGVIAKRHGIKPGSREFHALKHGTAHTYDRWGYPVRVVDRDVRIDWSDRGPGRTGHAGKGKSGAGQHAVKVKSEVKARGVHKDSGGKGHGNSKGHGNNKGPDHGKGKDHKGNGKGNGKPA</sequence>
<evidence type="ECO:0000256" key="1">
    <source>
        <dbReference type="SAM" id="MobiDB-lite"/>
    </source>
</evidence>